<comment type="similarity">
    <text evidence="2 6">Belongs to the class-I pyridoxal-phosphate-dependent aminotransferase family.</text>
</comment>
<evidence type="ECO:0000313" key="9">
    <source>
        <dbReference type="Proteomes" id="UP001597544"/>
    </source>
</evidence>
<dbReference type="InterPro" id="IPR015421">
    <property type="entry name" value="PyrdxlP-dep_Trfase_major"/>
</dbReference>
<comment type="caution">
    <text evidence="8">The sequence shown here is derived from an EMBL/GenBank/DDBJ whole genome shotgun (WGS) entry which is preliminary data.</text>
</comment>
<gene>
    <name evidence="8" type="ORF">ACFSRY_16835</name>
</gene>
<dbReference type="RefSeq" id="WP_377510477.1">
    <property type="nucleotide sequence ID" value="NZ_JBHULU010000021.1"/>
</dbReference>
<evidence type="ECO:0000256" key="3">
    <source>
        <dbReference type="ARBA" id="ARBA00022576"/>
    </source>
</evidence>
<comment type="cofactor">
    <cofactor evidence="1 6">
        <name>pyridoxal 5'-phosphate</name>
        <dbReference type="ChEBI" id="CHEBI:597326"/>
    </cofactor>
</comment>
<dbReference type="InterPro" id="IPR015422">
    <property type="entry name" value="PyrdxlP-dep_Trfase_small"/>
</dbReference>
<evidence type="ECO:0000256" key="4">
    <source>
        <dbReference type="ARBA" id="ARBA00022679"/>
    </source>
</evidence>
<evidence type="ECO:0000256" key="6">
    <source>
        <dbReference type="RuleBase" id="RU000481"/>
    </source>
</evidence>
<dbReference type="SUPFAM" id="SSF53383">
    <property type="entry name" value="PLP-dependent transferases"/>
    <property type="match status" value="1"/>
</dbReference>
<dbReference type="EMBL" id="JBHULU010000021">
    <property type="protein sequence ID" value="MFD2515541.1"/>
    <property type="molecule type" value="Genomic_DNA"/>
</dbReference>
<evidence type="ECO:0000313" key="8">
    <source>
        <dbReference type="EMBL" id="MFD2515541.1"/>
    </source>
</evidence>
<sequence>MEYISLASGASYFQSPDEAVSTAIDALQSGKTFYGPTEGTEGLRKAVCRRYEGEGATLDPEQVLITPGSKQALFNLFTILLRQGDEVIVPTPAWFGFHELMKYSCGVLKPLPTRLEEAYKLTPDMLRKSLTNSSRILLLTNPGNPTGKLYSKDELEELLEVVNEYPNLYLVSDEIYDHITYSRPFTSVLSCEGAQREKTIVINGFSKNYAMSGWRIGYMVGPAELIKKCTDFQGSTLSGVSVFVQDAAQATLHASDKALAPMIRTLKHNRELMREALDQVPEVRYFEPEGAYYFFPDFSHYLSKGPSAGTPTGTGAGLWTYLREQYSLELAPGENFGAPGHARMSFAIETPRLTEAMQRLQDGLATYTDKK</sequence>
<dbReference type="InterPro" id="IPR050596">
    <property type="entry name" value="AspAT/PAT-like"/>
</dbReference>
<name>A0ABW5IR14_9BACT</name>
<dbReference type="Proteomes" id="UP001597544">
    <property type="component" value="Unassembled WGS sequence"/>
</dbReference>
<accession>A0ABW5IR14</accession>
<keyword evidence="5" id="KW-0663">Pyridoxal phosphate</keyword>
<keyword evidence="4 6" id="KW-0808">Transferase</keyword>
<feature type="domain" description="Aminotransferase class I/classII large" evidence="7">
    <location>
        <begin position="3"/>
        <end position="360"/>
    </location>
</feature>
<dbReference type="InterPro" id="IPR004839">
    <property type="entry name" value="Aminotransferase_I/II_large"/>
</dbReference>
<protein>
    <recommendedName>
        <fullName evidence="6">Aminotransferase</fullName>
        <ecNumber evidence="6">2.6.1.-</ecNumber>
    </recommendedName>
</protein>
<dbReference type="InterPro" id="IPR004838">
    <property type="entry name" value="NHTrfase_class1_PyrdxlP-BS"/>
</dbReference>
<dbReference type="PANTHER" id="PTHR46383:SF1">
    <property type="entry name" value="ASPARTATE AMINOTRANSFERASE"/>
    <property type="match status" value="1"/>
</dbReference>
<dbReference type="GO" id="GO:0008483">
    <property type="term" value="F:transaminase activity"/>
    <property type="evidence" value="ECO:0007669"/>
    <property type="project" value="UniProtKB-KW"/>
</dbReference>
<dbReference type="PANTHER" id="PTHR46383">
    <property type="entry name" value="ASPARTATE AMINOTRANSFERASE"/>
    <property type="match status" value="1"/>
</dbReference>
<dbReference type="CDD" id="cd00609">
    <property type="entry name" value="AAT_like"/>
    <property type="match status" value="1"/>
</dbReference>
<dbReference type="PROSITE" id="PS00105">
    <property type="entry name" value="AA_TRANSFER_CLASS_1"/>
    <property type="match status" value="1"/>
</dbReference>
<dbReference type="InterPro" id="IPR015424">
    <property type="entry name" value="PyrdxlP-dep_Trfase"/>
</dbReference>
<evidence type="ECO:0000256" key="2">
    <source>
        <dbReference type="ARBA" id="ARBA00007441"/>
    </source>
</evidence>
<evidence type="ECO:0000259" key="7">
    <source>
        <dbReference type="Pfam" id="PF00155"/>
    </source>
</evidence>
<dbReference type="Gene3D" id="3.90.1150.10">
    <property type="entry name" value="Aspartate Aminotransferase, domain 1"/>
    <property type="match status" value="1"/>
</dbReference>
<dbReference type="EC" id="2.6.1.-" evidence="6"/>
<organism evidence="8 9">
    <name type="scientific">Pontibacter locisalis</name>
    <dbReference type="NCBI Taxonomy" id="1719035"/>
    <lineage>
        <taxon>Bacteria</taxon>
        <taxon>Pseudomonadati</taxon>
        <taxon>Bacteroidota</taxon>
        <taxon>Cytophagia</taxon>
        <taxon>Cytophagales</taxon>
        <taxon>Hymenobacteraceae</taxon>
        <taxon>Pontibacter</taxon>
    </lineage>
</organism>
<reference evidence="9" key="1">
    <citation type="journal article" date="2019" name="Int. J. Syst. Evol. Microbiol.">
        <title>The Global Catalogue of Microorganisms (GCM) 10K type strain sequencing project: providing services to taxonomists for standard genome sequencing and annotation.</title>
        <authorList>
            <consortium name="The Broad Institute Genomics Platform"/>
            <consortium name="The Broad Institute Genome Sequencing Center for Infectious Disease"/>
            <person name="Wu L."/>
            <person name="Ma J."/>
        </authorList>
    </citation>
    <scope>NUCLEOTIDE SEQUENCE [LARGE SCALE GENOMIC DNA]</scope>
    <source>
        <strain evidence="9">KCTC 42498</strain>
    </source>
</reference>
<dbReference type="Pfam" id="PF00155">
    <property type="entry name" value="Aminotran_1_2"/>
    <property type="match status" value="1"/>
</dbReference>
<evidence type="ECO:0000256" key="1">
    <source>
        <dbReference type="ARBA" id="ARBA00001933"/>
    </source>
</evidence>
<keyword evidence="9" id="KW-1185">Reference proteome</keyword>
<keyword evidence="3 6" id="KW-0032">Aminotransferase</keyword>
<dbReference type="Gene3D" id="3.40.640.10">
    <property type="entry name" value="Type I PLP-dependent aspartate aminotransferase-like (Major domain)"/>
    <property type="match status" value="1"/>
</dbReference>
<evidence type="ECO:0000256" key="5">
    <source>
        <dbReference type="ARBA" id="ARBA00022898"/>
    </source>
</evidence>
<proteinExistence type="inferred from homology"/>